<evidence type="ECO:0000256" key="5">
    <source>
        <dbReference type="ARBA" id="ARBA00022722"/>
    </source>
</evidence>
<dbReference type="InterPro" id="IPR050698">
    <property type="entry name" value="MBL"/>
</dbReference>
<dbReference type="Gene3D" id="3.60.15.10">
    <property type="entry name" value="Ribonuclease Z/Hydroxyacylglutathione hydrolase-like"/>
    <property type="match status" value="1"/>
</dbReference>
<keyword evidence="4" id="KW-0507">mRNA processing</keyword>
<evidence type="ECO:0000256" key="8">
    <source>
        <dbReference type="ARBA" id="ARBA00032592"/>
    </source>
</evidence>
<dbReference type="InterPro" id="IPR001279">
    <property type="entry name" value="Metallo-B-lactamas"/>
</dbReference>
<evidence type="ECO:0000256" key="4">
    <source>
        <dbReference type="ARBA" id="ARBA00022664"/>
    </source>
</evidence>
<comment type="similarity">
    <text evidence="2">Belongs to the metallo-beta-lactamase superfamily. RNA-metabolizing metallo-beta-lactamase-like family. CPSF2/YSH1 subfamily.</text>
</comment>
<evidence type="ECO:0000259" key="11">
    <source>
        <dbReference type="SMART" id="SM00849"/>
    </source>
</evidence>
<reference evidence="14" key="1">
    <citation type="journal article" date="2018" name="Nat. Microbiol.">
        <title>Leveraging single-cell genomics to expand the fungal tree of life.</title>
        <authorList>
            <person name="Ahrendt S.R."/>
            <person name="Quandt C.A."/>
            <person name="Ciobanu D."/>
            <person name="Clum A."/>
            <person name="Salamov A."/>
            <person name="Andreopoulos B."/>
            <person name="Cheng J.F."/>
            <person name="Woyke T."/>
            <person name="Pelin A."/>
            <person name="Henrissat B."/>
            <person name="Reynolds N.K."/>
            <person name="Benny G.L."/>
            <person name="Smith M.E."/>
            <person name="James T.Y."/>
            <person name="Grigoriev I.V."/>
        </authorList>
    </citation>
    <scope>NUCLEOTIDE SEQUENCE [LARGE SCALE GENOMIC DNA]</scope>
    <source>
        <strain evidence="14">Benny S71-1</strain>
    </source>
</reference>
<comment type="subcellular location">
    <subcellularLocation>
        <location evidence="1">Nucleus</location>
    </subcellularLocation>
</comment>
<protein>
    <recommendedName>
        <fullName evidence="3">Endoribonuclease YSH1</fullName>
    </recommendedName>
    <alternativeName>
        <fullName evidence="9">Endoribonuclease ysh1</fullName>
    </alternativeName>
    <alternativeName>
        <fullName evidence="8 10">mRNA 3'-end-processing protein YSH1</fullName>
    </alternativeName>
</protein>
<evidence type="ECO:0000256" key="3">
    <source>
        <dbReference type="ARBA" id="ARBA00018311"/>
    </source>
</evidence>
<dbReference type="InterPro" id="IPR036866">
    <property type="entry name" value="RibonucZ/Hydroxyglut_hydro"/>
</dbReference>
<evidence type="ECO:0000313" key="13">
    <source>
        <dbReference type="EMBL" id="RKP26174.1"/>
    </source>
</evidence>
<keyword evidence="14" id="KW-1185">Reference proteome</keyword>
<dbReference type="Pfam" id="PF07521">
    <property type="entry name" value="RMMBL"/>
    <property type="match status" value="1"/>
</dbReference>
<dbReference type="FunFam" id="3.40.50.10890:FF:000001">
    <property type="entry name" value="Cleavage and polyadenylation specificity factor subunit 3"/>
    <property type="match status" value="1"/>
</dbReference>
<gene>
    <name evidence="13" type="ORF">SYNPS1DRAFT_14563</name>
</gene>
<evidence type="ECO:0000256" key="9">
    <source>
        <dbReference type="ARBA" id="ARBA00069466"/>
    </source>
</evidence>
<dbReference type="InterPro" id="IPR022712">
    <property type="entry name" value="Beta_Casp"/>
</dbReference>
<dbReference type="AlphaFoldDB" id="A0A4P9Z169"/>
<dbReference type="GO" id="GO:0004521">
    <property type="term" value="F:RNA endonuclease activity"/>
    <property type="evidence" value="ECO:0007669"/>
    <property type="project" value="TreeGrafter"/>
</dbReference>
<dbReference type="InterPro" id="IPR011108">
    <property type="entry name" value="RMMBL"/>
</dbReference>
<dbReference type="GO" id="GO:0004534">
    <property type="term" value="F:5'-3' RNA exonuclease activity"/>
    <property type="evidence" value="ECO:0007669"/>
    <property type="project" value="TreeGrafter"/>
</dbReference>
<keyword evidence="7" id="KW-0539">Nucleus</keyword>
<name>A0A4P9Z169_9FUNG</name>
<evidence type="ECO:0000256" key="10">
    <source>
        <dbReference type="ARBA" id="ARBA00075008"/>
    </source>
</evidence>
<keyword evidence="6" id="KW-0378">Hydrolase</keyword>
<evidence type="ECO:0000256" key="2">
    <source>
        <dbReference type="ARBA" id="ARBA00010624"/>
    </source>
</evidence>
<dbReference type="PANTHER" id="PTHR11203:SF11">
    <property type="entry name" value="CLEAVAGE AND POLYADENYLATION SPECIFICITY FACTOR SUBUNIT 3"/>
    <property type="match status" value="1"/>
</dbReference>
<dbReference type="EMBL" id="KZ989494">
    <property type="protein sequence ID" value="RKP26174.1"/>
    <property type="molecule type" value="Genomic_DNA"/>
</dbReference>
<keyword evidence="5" id="KW-0540">Nuclease</keyword>
<dbReference type="GO" id="GO:0003723">
    <property type="term" value="F:RNA binding"/>
    <property type="evidence" value="ECO:0007669"/>
    <property type="project" value="TreeGrafter"/>
</dbReference>
<sequence length="600" mass="67216">MPVTDESDILQITALGAGNEVGRSCLVVQYKGKTVMLDVGIHPGYDGIAGLPFFDEVDLSTIDVCLVTHFHLDHAAGLPYLTEKTEFQGKVYMTHATKAIYKWMLTDYVKVSNVSREDMLFDERELLLSYDKIDTIDFHQETEVEGIKFTAFNAGHVLGAAMFLIEIAGVKIFYTGDYSREEDRHLMVAERPPVTPDVLICESTYGVQSHEPRLEREARFTTLVNDIVKRGGRCLIPVFALGRAQELLLILDEYWSSRPELDAIPIYYASSLAKKCMAVYQTFINTMNERIRKQFTVSNPFVFKHISNLRNMDNFDDNGPCVMMASPGMLQNGLSRELLERWCPDPRNGVVITGYSIDGTLAKHILSEPTEIQSMAGAKLPLRMSIDYISFSAHVDFTQNSQFIEEVDAPNLVLVHGDANAMHRLRNAMESRYKERNKPVNIYTPRNCETVQLHFRGEKRAKMVGKLAEKTPIEGQLISGIVVAKDYQYSIMAAADLDEFGGQPTSTVRQRMSIPCRATLSLVRYQLEQMYGAIEMLGEGEEGEEQVKLRIMNAVELIPSLGAGTIHLEWIASPINDMVADSVVALLLGVETSPASVKCK</sequence>
<dbReference type="SUPFAM" id="SSF56281">
    <property type="entry name" value="Metallo-hydrolase/oxidoreductase"/>
    <property type="match status" value="1"/>
</dbReference>
<organism evidence="13 14">
    <name type="scientific">Syncephalis pseudoplumigaleata</name>
    <dbReference type="NCBI Taxonomy" id="1712513"/>
    <lineage>
        <taxon>Eukaryota</taxon>
        <taxon>Fungi</taxon>
        <taxon>Fungi incertae sedis</taxon>
        <taxon>Zoopagomycota</taxon>
        <taxon>Zoopagomycotina</taxon>
        <taxon>Zoopagomycetes</taxon>
        <taxon>Zoopagales</taxon>
        <taxon>Piptocephalidaceae</taxon>
        <taxon>Syncephalis</taxon>
    </lineage>
</organism>
<dbReference type="PANTHER" id="PTHR11203">
    <property type="entry name" value="CLEAVAGE AND POLYADENYLATION SPECIFICITY FACTOR FAMILY MEMBER"/>
    <property type="match status" value="1"/>
</dbReference>
<dbReference type="CDD" id="cd16292">
    <property type="entry name" value="CPSF3-like_MBL-fold"/>
    <property type="match status" value="1"/>
</dbReference>
<dbReference type="SMART" id="SM01027">
    <property type="entry name" value="Beta-Casp"/>
    <property type="match status" value="1"/>
</dbReference>
<evidence type="ECO:0000313" key="14">
    <source>
        <dbReference type="Proteomes" id="UP000278143"/>
    </source>
</evidence>
<proteinExistence type="inferred from homology"/>
<accession>A0A4P9Z169</accession>
<dbReference type="GO" id="GO:0005847">
    <property type="term" value="C:mRNA cleavage and polyadenylation specificity factor complex"/>
    <property type="evidence" value="ECO:0007669"/>
    <property type="project" value="TreeGrafter"/>
</dbReference>
<dbReference type="OrthoDB" id="10249535at2759"/>
<evidence type="ECO:0000259" key="12">
    <source>
        <dbReference type="SMART" id="SM01027"/>
    </source>
</evidence>
<dbReference type="GO" id="GO:0006398">
    <property type="term" value="P:mRNA 3'-end processing by stem-loop binding and cleavage"/>
    <property type="evidence" value="ECO:0007669"/>
    <property type="project" value="TreeGrafter"/>
</dbReference>
<evidence type="ECO:0000256" key="7">
    <source>
        <dbReference type="ARBA" id="ARBA00023242"/>
    </source>
</evidence>
<feature type="domain" description="Metallo-beta-lactamase" evidence="11">
    <location>
        <begin position="22"/>
        <end position="232"/>
    </location>
</feature>
<evidence type="ECO:0000256" key="1">
    <source>
        <dbReference type="ARBA" id="ARBA00004123"/>
    </source>
</evidence>
<dbReference type="Pfam" id="PF11718">
    <property type="entry name" value="CPSF73-100_C"/>
    <property type="match status" value="1"/>
</dbReference>
<dbReference type="Gene3D" id="3.40.50.10890">
    <property type="match status" value="1"/>
</dbReference>
<evidence type="ECO:0000256" key="6">
    <source>
        <dbReference type="ARBA" id="ARBA00022801"/>
    </source>
</evidence>
<feature type="domain" description="Beta-Casp" evidence="12">
    <location>
        <begin position="244"/>
        <end position="365"/>
    </location>
</feature>
<dbReference type="InterPro" id="IPR021718">
    <property type="entry name" value="CPSF73-100_C"/>
</dbReference>
<dbReference type="SMART" id="SM00849">
    <property type="entry name" value="Lactamase_B"/>
    <property type="match status" value="1"/>
</dbReference>
<dbReference type="Pfam" id="PF00753">
    <property type="entry name" value="Lactamase_B"/>
    <property type="match status" value="1"/>
</dbReference>
<dbReference type="Proteomes" id="UP000278143">
    <property type="component" value="Unassembled WGS sequence"/>
</dbReference>
<dbReference type="Pfam" id="PF10996">
    <property type="entry name" value="Beta-Casp"/>
    <property type="match status" value="1"/>
</dbReference>